<evidence type="ECO:0000313" key="1">
    <source>
        <dbReference type="EMBL" id="KAH6640906.1"/>
    </source>
</evidence>
<dbReference type="EMBL" id="JAGIZQ010000002">
    <property type="protein sequence ID" value="KAH6640906.1"/>
    <property type="molecule type" value="Genomic_DNA"/>
</dbReference>
<evidence type="ECO:0000313" key="2">
    <source>
        <dbReference type="Proteomes" id="UP000724584"/>
    </source>
</evidence>
<protein>
    <submittedName>
        <fullName evidence="1">ADC synthase</fullName>
    </submittedName>
</protein>
<keyword evidence="2" id="KW-1185">Reference proteome</keyword>
<name>A0ACB7PGF9_9PEZI</name>
<sequence length="847" mass="92659">MHRPRILFLDAHDSFSNNITSLLATLLGAEVSVLFIDDNLLTTATTANGSPNGPNGQPLPPSSDDDDASRKTRFIAELSRYDAVVCGPGPGSPDNPADVGLMRHVWGLADADLLPVLGVCLGFQSLVAAHGGRVGRLRRGLHGMGEVAGEEWEVARWEPFSACPDLVPLAWVEEQREDTSTERILMAVRHRTKPFWGVQYHPESVCTEEEGNKVILNWFRQAQRWNEKTGRVPRVDGHGLARTATTPSLLSQLGGWPTEQGTRQWWEVLEASPELHCTTVPLPDGVQVPDIVEAVGAECAERIVLDSANAAPATSRADVRGRYSIIAAGLDEALRIEHHVGDSYATIKVGSFGGSPVNLTDKIPLDQDRDVWALIAAFHEARRLPATEPSYTPFVGGFMGYITYEQGLSRIGVSLEQPRLHHRPDVSLAWITKSIVVDHLQKEIHVQHLSSGNLERGSWMDKTADKLRSLQNPQRRPSFNKPAVTPLSLALKTRRPSMSASIQPPQTKEYEAKVRVCQEYIAAGESYELCLTDQTTIIRPRSDNLPRPNTAPLPSSSPQKQQQHPRVHSPPSPSTVSSSWTLFKRLRRNQPAPFASYLRLGGATLVSASPERFLTYDRGGRCSMRPMKGTVRKSAQVATLAQAERILHVPKEEAENLMIVDLVRHDLHGVCGAGRVSVPDLLRVEEYQSVFQMITVVEGCLPPPPPPPAAASVGGVKAARGGGGYTGLDVLAASLPPGSMTGAPKKRSCEILREIEGHKERGLYSGVVGYMCATGRGDWSVTIRSLFRWDDEQVVVNGDEGPETHEVWRIGAGGAVTILSTPEGEREEMFTKLAGPLRIFGEEPCRE</sequence>
<dbReference type="Proteomes" id="UP000724584">
    <property type="component" value="Unassembled WGS sequence"/>
</dbReference>
<comment type="caution">
    <text evidence="1">The sequence shown here is derived from an EMBL/GenBank/DDBJ whole genome shotgun (WGS) entry which is preliminary data.</text>
</comment>
<accession>A0ACB7PGF9</accession>
<proteinExistence type="predicted"/>
<gene>
    <name evidence="1" type="ORF">F5144DRAFT_609812</name>
</gene>
<organism evidence="1 2">
    <name type="scientific">Chaetomium tenue</name>
    <dbReference type="NCBI Taxonomy" id="1854479"/>
    <lineage>
        <taxon>Eukaryota</taxon>
        <taxon>Fungi</taxon>
        <taxon>Dikarya</taxon>
        <taxon>Ascomycota</taxon>
        <taxon>Pezizomycotina</taxon>
        <taxon>Sordariomycetes</taxon>
        <taxon>Sordariomycetidae</taxon>
        <taxon>Sordariales</taxon>
        <taxon>Chaetomiaceae</taxon>
        <taxon>Chaetomium</taxon>
    </lineage>
</organism>
<reference evidence="1 2" key="1">
    <citation type="journal article" date="2021" name="Nat. Commun.">
        <title>Genetic determinants of endophytism in the Arabidopsis root mycobiome.</title>
        <authorList>
            <person name="Mesny F."/>
            <person name="Miyauchi S."/>
            <person name="Thiergart T."/>
            <person name="Pickel B."/>
            <person name="Atanasova L."/>
            <person name="Karlsson M."/>
            <person name="Huettel B."/>
            <person name="Barry K.W."/>
            <person name="Haridas S."/>
            <person name="Chen C."/>
            <person name="Bauer D."/>
            <person name="Andreopoulos W."/>
            <person name="Pangilinan J."/>
            <person name="LaButti K."/>
            <person name="Riley R."/>
            <person name="Lipzen A."/>
            <person name="Clum A."/>
            <person name="Drula E."/>
            <person name="Henrissat B."/>
            <person name="Kohler A."/>
            <person name="Grigoriev I.V."/>
            <person name="Martin F.M."/>
            <person name="Hacquard S."/>
        </authorList>
    </citation>
    <scope>NUCLEOTIDE SEQUENCE [LARGE SCALE GENOMIC DNA]</scope>
    <source>
        <strain evidence="1 2">MPI-SDFR-AT-0079</strain>
    </source>
</reference>